<evidence type="ECO:0000313" key="1">
    <source>
        <dbReference type="EMBL" id="XDT73782.1"/>
    </source>
</evidence>
<dbReference type="KEGG" id="tcd:AAIA72_07390"/>
<sequence>MTVSRCVRAGIAGLMLGLAWPVWAGTDPVFRVSAARIPFYVDNEQQGLFMTWFRGVVGQLPYEFTIDVFPPKRARLVWEMRRADIYFPYLETSDEQGVLRSQPVFWQQDHAFVRVGTAPVCSWQELASRPMRLGLTEGYVYPAGMDAAIGEDTGREADWVNGDDLNLRKLAAGRIDVFVGEYHSGMAMIRELGLEDSLMASPCPLARRPVSIAVRDSAAGRLLLDRLNQHITRYRIPEVAGAMMEAFARKPYMAPWSPGWAQAADAEPVRAPF</sequence>
<name>A0AB39V0J6_9GAMM</name>
<evidence type="ECO:0008006" key="2">
    <source>
        <dbReference type="Google" id="ProtNLM"/>
    </source>
</evidence>
<proteinExistence type="predicted"/>
<organism evidence="1">
    <name type="scientific">Thermohahella caldifontis</name>
    <dbReference type="NCBI Taxonomy" id="3142973"/>
    <lineage>
        <taxon>Bacteria</taxon>
        <taxon>Pseudomonadati</taxon>
        <taxon>Pseudomonadota</taxon>
        <taxon>Gammaproteobacteria</taxon>
        <taxon>Oceanospirillales</taxon>
        <taxon>Hahellaceae</taxon>
        <taxon>Thermohahella</taxon>
    </lineage>
</organism>
<dbReference type="Gene3D" id="3.40.190.10">
    <property type="entry name" value="Periplasmic binding protein-like II"/>
    <property type="match status" value="2"/>
</dbReference>
<gene>
    <name evidence="1" type="ORF">AAIA72_07390</name>
</gene>
<reference evidence="1" key="1">
    <citation type="submission" date="2024-05" db="EMBL/GenBank/DDBJ databases">
        <title>Genome sequencing of novel strain.</title>
        <authorList>
            <person name="Ganbat D."/>
            <person name="Ganbat S."/>
            <person name="Lee S.-J."/>
        </authorList>
    </citation>
    <scope>NUCLEOTIDE SEQUENCE</scope>
    <source>
        <strain evidence="1">SMD15-11</strain>
    </source>
</reference>
<dbReference type="SUPFAM" id="SSF53850">
    <property type="entry name" value="Periplasmic binding protein-like II"/>
    <property type="match status" value="1"/>
</dbReference>
<accession>A0AB39V0J6</accession>
<dbReference type="RefSeq" id="WP_369602762.1">
    <property type="nucleotide sequence ID" value="NZ_CP154858.1"/>
</dbReference>
<dbReference type="EMBL" id="CP154858">
    <property type="protein sequence ID" value="XDT73782.1"/>
    <property type="molecule type" value="Genomic_DNA"/>
</dbReference>
<dbReference type="AlphaFoldDB" id="A0AB39V0J6"/>
<protein>
    <recommendedName>
        <fullName evidence="2">Transporter substrate-binding domain-containing protein</fullName>
    </recommendedName>
</protein>